<reference evidence="6 7" key="1">
    <citation type="submission" date="2019-11" db="EMBL/GenBank/DDBJ databases">
        <title>P. haliotis isolates from Z. marina roots.</title>
        <authorList>
            <person name="Cohen M."/>
            <person name="Jospin G."/>
            <person name="Eisen J.A."/>
            <person name="Coil D.A."/>
        </authorList>
    </citation>
    <scope>NUCLEOTIDE SEQUENCE [LARGE SCALE GENOMIC DNA]</scope>
    <source>
        <strain evidence="6 7">UCD-MCMsp1aY</strain>
    </source>
</reference>
<evidence type="ECO:0000256" key="2">
    <source>
        <dbReference type="ARBA" id="ARBA00022741"/>
    </source>
</evidence>
<feature type="domain" description="ABC transporter" evidence="5">
    <location>
        <begin position="2"/>
        <end position="233"/>
    </location>
</feature>
<organism evidence="6 7">
    <name type="scientific">Psychrosphaera haliotis</name>
    <dbReference type="NCBI Taxonomy" id="555083"/>
    <lineage>
        <taxon>Bacteria</taxon>
        <taxon>Pseudomonadati</taxon>
        <taxon>Pseudomonadota</taxon>
        <taxon>Gammaproteobacteria</taxon>
        <taxon>Alteromonadales</taxon>
        <taxon>Pseudoalteromonadaceae</taxon>
        <taxon>Psychrosphaera</taxon>
    </lineage>
</organism>
<dbReference type="GO" id="GO:0016887">
    <property type="term" value="F:ATP hydrolysis activity"/>
    <property type="evidence" value="ECO:0007669"/>
    <property type="project" value="InterPro"/>
</dbReference>
<keyword evidence="7" id="KW-1185">Reference proteome</keyword>
<dbReference type="InterPro" id="IPR003593">
    <property type="entry name" value="AAA+_ATPase"/>
</dbReference>
<accession>A0A6N8F8Z1</accession>
<dbReference type="GO" id="GO:1902495">
    <property type="term" value="C:transmembrane transporter complex"/>
    <property type="evidence" value="ECO:0007669"/>
    <property type="project" value="UniProtKB-ARBA"/>
</dbReference>
<dbReference type="InterPro" id="IPR003439">
    <property type="entry name" value="ABC_transporter-like_ATP-bd"/>
</dbReference>
<dbReference type="GO" id="GO:0022857">
    <property type="term" value="F:transmembrane transporter activity"/>
    <property type="evidence" value="ECO:0007669"/>
    <property type="project" value="UniProtKB-ARBA"/>
</dbReference>
<dbReference type="SMART" id="SM00382">
    <property type="entry name" value="AAA"/>
    <property type="match status" value="1"/>
</dbReference>
<dbReference type="PROSITE" id="PS00211">
    <property type="entry name" value="ABC_TRANSPORTER_1"/>
    <property type="match status" value="1"/>
</dbReference>
<dbReference type="InterPro" id="IPR027417">
    <property type="entry name" value="P-loop_NTPase"/>
</dbReference>
<dbReference type="FunFam" id="3.40.50.300:FF:000032">
    <property type="entry name" value="Export ABC transporter ATP-binding protein"/>
    <property type="match status" value="1"/>
</dbReference>
<dbReference type="PANTHER" id="PTHR42798:SF6">
    <property type="entry name" value="CELL DIVISION ATP-BINDING PROTEIN FTSE"/>
    <property type="match status" value="1"/>
</dbReference>
<dbReference type="Pfam" id="PF00005">
    <property type="entry name" value="ABC_tran"/>
    <property type="match status" value="1"/>
</dbReference>
<evidence type="ECO:0000256" key="3">
    <source>
        <dbReference type="ARBA" id="ARBA00022840"/>
    </source>
</evidence>
<dbReference type="SUPFAM" id="SSF52540">
    <property type="entry name" value="P-loop containing nucleoside triphosphate hydrolases"/>
    <property type="match status" value="1"/>
</dbReference>
<dbReference type="GO" id="GO:0005524">
    <property type="term" value="F:ATP binding"/>
    <property type="evidence" value="ECO:0007669"/>
    <property type="project" value="UniProtKB-KW"/>
</dbReference>
<evidence type="ECO:0000256" key="4">
    <source>
        <dbReference type="ARBA" id="ARBA00038388"/>
    </source>
</evidence>
<evidence type="ECO:0000313" key="7">
    <source>
        <dbReference type="Proteomes" id="UP000439994"/>
    </source>
</evidence>
<gene>
    <name evidence="6" type="ORF">GNP35_09120</name>
</gene>
<dbReference type="AlphaFoldDB" id="A0A6N8F8Z1"/>
<dbReference type="PROSITE" id="PS50893">
    <property type="entry name" value="ABC_TRANSPORTER_2"/>
    <property type="match status" value="1"/>
</dbReference>
<dbReference type="Gene3D" id="3.40.50.300">
    <property type="entry name" value="P-loop containing nucleotide triphosphate hydrolases"/>
    <property type="match status" value="1"/>
</dbReference>
<dbReference type="InterPro" id="IPR017871">
    <property type="entry name" value="ABC_transporter-like_CS"/>
</dbReference>
<proteinExistence type="inferred from homology"/>
<dbReference type="EMBL" id="WOCD01000003">
    <property type="protein sequence ID" value="MUH72634.1"/>
    <property type="molecule type" value="Genomic_DNA"/>
</dbReference>
<keyword evidence="1" id="KW-0813">Transport</keyword>
<protein>
    <submittedName>
        <fullName evidence="6">ATP-binding cassette domain-containing protein</fullName>
    </submittedName>
</protein>
<evidence type="ECO:0000259" key="5">
    <source>
        <dbReference type="PROSITE" id="PS50893"/>
    </source>
</evidence>
<dbReference type="CDD" id="cd03255">
    <property type="entry name" value="ABC_MJ0796_LolCDE_FtsE"/>
    <property type="match status" value="1"/>
</dbReference>
<comment type="caution">
    <text evidence="6">The sequence shown here is derived from an EMBL/GenBank/DDBJ whole genome shotgun (WGS) entry which is preliminary data.</text>
</comment>
<sequence>MIKLNKLNKSYKNEFIKTLALQDIDLEVYPGEFISIMGPSGCGKSTLMSVLGLLDNFDSGKYLLSGLEATDLSLDQRAKIRNKHIGFVFQSFNLIDSLTVADNIAMPLQYQGQKAKEIAQKVENVLAQVNLSSRSKHFPAQLSGGQQQRVAIARAIVTNPDILLVDEPTGNLDSKNGDQVMRLLVQLNKQGSTIIMVTHDTRYSQCASKQVQLIDGKIVMENNVKETEVMHEAS</sequence>
<name>A0A6N8F8Z1_9GAMM</name>
<keyword evidence="2" id="KW-0547">Nucleotide-binding</keyword>
<dbReference type="Proteomes" id="UP000439994">
    <property type="component" value="Unassembled WGS sequence"/>
</dbReference>
<evidence type="ECO:0000313" key="6">
    <source>
        <dbReference type="EMBL" id="MUH72634.1"/>
    </source>
</evidence>
<dbReference type="InterPro" id="IPR017911">
    <property type="entry name" value="MacB-like_ATP-bd"/>
</dbReference>
<comment type="similarity">
    <text evidence="4">Belongs to the ABC transporter superfamily. Macrolide exporter (TC 3.A.1.122) family.</text>
</comment>
<dbReference type="PANTHER" id="PTHR42798">
    <property type="entry name" value="LIPOPROTEIN-RELEASING SYSTEM ATP-BINDING PROTEIN LOLD"/>
    <property type="match status" value="1"/>
</dbReference>
<evidence type="ECO:0000256" key="1">
    <source>
        <dbReference type="ARBA" id="ARBA00022448"/>
    </source>
</evidence>
<keyword evidence="3 6" id="KW-0067">ATP-binding</keyword>